<dbReference type="AlphaFoldDB" id="A0A4Y7J358"/>
<dbReference type="Gramene" id="RZC55573">
    <property type="protein sequence ID" value="RZC55573"/>
    <property type="gene ID" value="C5167_014423"/>
</dbReference>
<evidence type="ECO:0000256" key="1">
    <source>
        <dbReference type="ARBA" id="ARBA00006961"/>
    </source>
</evidence>
<comment type="similarity">
    <text evidence="1">Belongs to the WrbA family.</text>
</comment>
<dbReference type="PANTHER" id="PTHR30546">
    <property type="entry name" value="FLAVODOXIN-RELATED PROTEIN WRBA-RELATED"/>
    <property type="match status" value="1"/>
</dbReference>
<sequence length="105" mass="11203">MLMGFIFGFDGSSLQRFSRHTGGLWRTESLAGKPAGIFYSTGSQGGGQETTVLRAITQLVHHGLIYVPIGYTFEAGIFKMVQVKGGGPYGAGIFAGYGPRQPTEL</sequence>
<keyword evidence="3" id="KW-1185">Reference proteome</keyword>
<evidence type="ECO:0000313" key="3">
    <source>
        <dbReference type="Proteomes" id="UP000316621"/>
    </source>
</evidence>
<dbReference type="InterPro" id="IPR029039">
    <property type="entry name" value="Flavoprotein-like_sf"/>
</dbReference>
<dbReference type="PANTHER" id="PTHR30546:SF23">
    <property type="entry name" value="FLAVOPROTEIN-LIKE PROTEIN YCP4-RELATED"/>
    <property type="match status" value="1"/>
</dbReference>
<dbReference type="GO" id="GO:0003955">
    <property type="term" value="F:NAD(P)H dehydrogenase (quinone) activity"/>
    <property type="evidence" value="ECO:0007669"/>
    <property type="project" value="TreeGrafter"/>
</dbReference>
<reference evidence="2 3" key="1">
    <citation type="journal article" date="2018" name="Science">
        <title>The opium poppy genome and morphinan production.</title>
        <authorList>
            <person name="Guo L."/>
            <person name="Winzer T."/>
            <person name="Yang X."/>
            <person name="Li Y."/>
            <person name="Ning Z."/>
            <person name="He Z."/>
            <person name="Teodor R."/>
            <person name="Lu Y."/>
            <person name="Bowser T.A."/>
            <person name="Graham I.A."/>
            <person name="Ye K."/>
        </authorList>
    </citation>
    <scope>NUCLEOTIDE SEQUENCE [LARGE SCALE GENOMIC DNA]</scope>
    <source>
        <strain evidence="3">cv. HN1</strain>
        <tissue evidence="2">Leaves</tissue>
    </source>
</reference>
<dbReference type="Proteomes" id="UP000316621">
    <property type="component" value="Chromosome 3"/>
</dbReference>
<accession>A0A4Y7J358</accession>
<dbReference type="EMBL" id="CM010717">
    <property type="protein sequence ID" value="RZC55573.1"/>
    <property type="molecule type" value="Genomic_DNA"/>
</dbReference>
<dbReference type="STRING" id="3469.A0A4Y7J358"/>
<evidence type="ECO:0000313" key="2">
    <source>
        <dbReference type="EMBL" id="RZC55573.1"/>
    </source>
</evidence>
<name>A0A4Y7J358_PAPSO</name>
<organism evidence="2 3">
    <name type="scientific">Papaver somniferum</name>
    <name type="common">Opium poppy</name>
    <dbReference type="NCBI Taxonomy" id="3469"/>
    <lineage>
        <taxon>Eukaryota</taxon>
        <taxon>Viridiplantae</taxon>
        <taxon>Streptophyta</taxon>
        <taxon>Embryophyta</taxon>
        <taxon>Tracheophyta</taxon>
        <taxon>Spermatophyta</taxon>
        <taxon>Magnoliopsida</taxon>
        <taxon>Ranunculales</taxon>
        <taxon>Papaveraceae</taxon>
        <taxon>Papaveroideae</taxon>
        <taxon>Papaver</taxon>
    </lineage>
</organism>
<dbReference type="GO" id="GO:0016020">
    <property type="term" value="C:membrane"/>
    <property type="evidence" value="ECO:0007669"/>
    <property type="project" value="TreeGrafter"/>
</dbReference>
<proteinExistence type="inferred from homology"/>
<protein>
    <recommendedName>
        <fullName evidence="4">NAD(P)H dehydrogenase (quinone)</fullName>
    </recommendedName>
</protein>
<dbReference type="SUPFAM" id="SSF52218">
    <property type="entry name" value="Flavoproteins"/>
    <property type="match status" value="1"/>
</dbReference>
<gene>
    <name evidence="2" type="ORF">C5167_014423</name>
</gene>
<evidence type="ECO:0008006" key="4">
    <source>
        <dbReference type="Google" id="ProtNLM"/>
    </source>
</evidence>
<dbReference type="OrthoDB" id="504689at2759"/>
<dbReference type="Gene3D" id="3.40.50.360">
    <property type="match status" value="1"/>
</dbReference>